<evidence type="ECO:0000256" key="3">
    <source>
        <dbReference type="ARBA" id="ARBA00023015"/>
    </source>
</evidence>
<dbReference type="InterPro" id="IPR037171">
    <property type="entry name" value="NagB/RpiA_transferase-like"/>
</dbReference>
<keyword evidence="9" id="KW-1185">Reference proteome</keyword>
<dbReference type="InterPro" id="IPR036390">
    <property type="entry name" value="WH_DNA-bd_sf"/>
</dbReference>
<feature type="domain" description="HTH deoR-type" evidence="7">
    <location>
        <begin position="3"/>
        <end position="58"/>
    </location>
</feature>
<comment type="function">
    <text evidence="6">Repressor of the lactose catabolism operon. Galactose-6-phosphate is the inducer.</text>
</comment>
<dbReference type="PROSITE" id="PS51000">
    <property type="entry name" value="HTH_DEOR_2"/>
    <property type="match status" value="1"/>
</dbReference>
<dbReference type="InterPro" id="IPR050313">
    <property type="entry name" value="Carb_Metab_HTH_regulators"/>
</dbReference>
<dbReference type="GO" id="GO:0003700">
    <property type="term" value="F:DNA-binding transcription factor activity"/>
    <property type="evidence" value="ECO:0007669"/>
    <property type="project" value="InterPro"/>
</dbReference>
<dbReference type="Pfam" id="PF08220">
    <property type="entry name" value="HTH_DeoR"/>
    <property type="match status" value="1"/>
</dbReference>
<dbReference type="PROSITE" id="PS00894">
    <property type="entry name" value="HTH_DEOR_1"/>
    <property type="match status" value="1"/>
</dbReference>
<sequence length="256" mass="26112">MNAEKRQTGIVAAVAREGRVHVAELATRYGVTVETIRRDLGALDRAGALRKVHGGAVPVPVSASPETGVAERELAAAPAKAAIAAAALAALEPAKGMSILLDAGTTTAALARLLPTGLDLRVITDSLLIATLLAPREGISVRVLGGQVRGMTQAAVGPEALDALAHLRVDVTVLGANGISAEHGLSTPDPDEAAVKRAMARAGRRVLALADASKIGQEHLVSFADTADVDLLITNAPLPDPLASQLSITGTEVRIA</sequence>
<accession>A0A6M8B838</accession>
<organism evidence="8 9">
    <name type="scientific">Actinomyces marmotae</name>
    <dbReference type="NCBI Taxonomy" id="2737173"/>
    <lineage>
        <taxon>Bacteria</taxon>
        <taxon>Bacillati</taxon>
        <taxon>Actinomycetota</taxon>
        <taxon>Actinomycetes</taxon>
        <taxon>Actinomycetales</taxon>
        <taxon>Actinomycetaceae</taxon>
        <taxon>Actinomyces</taxon>
    </lineage>
</organism>
<keyword evidence="3" id="KW-0805">Transcription regulation</keyword>
<keyword evidence="4" id="KW-0238">DNA-binding</keyword>
<dbReference type="SMART" id="SM01134">
    <property type="entry name" value="DeoRC"/>
    <property type="match status" value="1"/>
</dbReference>
<evidence type="ECO:0000256" key="2">
    <source>
        <dbReference type="ARBA" id="ARBA00022491"/>
    </source>
</evidence>
<keyword evidence="2" id="KW-0678">Repressor</keyword>
<reference evidence="8 9" key="1">
    <citation type="submission" date="2020-05" db="EMBL/GenBank/DDBJ databases">
        <title>Actinomyces sp. zg-325.</title>
        <authorList>
            <person name="Yang C."/>
        </authorList>
    </citation>
    <scope>NUCLEOTIDE SEQUENCE [LARGE SCALE GENOMIC DNA]</scope>
    <source>
        <strain evidence="9">zg-325</strain>
    </source>
</reference>
<dbReference type="KEGG" id="amam:HPC72_01285"/>
<dbReference type="InterPro" id="IPR001034">
    <property type="entry name" value="DeoR_HTH"/>
</dbReference>
<dbReference type="SUPFAM" id="SSF46785">
    <property type="entry name" value="Winged helix' DNA-binding domain"/>
    <property type="match status" value="1"/>
</dbReference>
<protein>
    <recommendedName>
        <fullName evidence="1">Lactose phosphotransferase system repressor</fullName>
    </recommendedName>
</protein>
<dbReference type="AlphaFoldDB" id="A0A6M8B838"/>
<evidence type="ECO:0000313" key="8">
    <source>
        <dbReference type="EMBL" id="QKD79075.1"/>
    </source>
</evidence>
<dbReference type="InterPro" id="IPR014036">
    <property type="entry name" value="DeoR-like_C"/>
</dbReference>
<evidence type="ECO:0000256" key="6">
    <source>
        <dbReference type="ARBA" id="ARBA00024937"/>
    </source>
</evidence>
<dbReference type="GO" id="GO:0003677">
    <property type="term" value="F:DNA binding"/>
    <property type="evidence" value="ECO:0007669"/>
    <property type="project" value="UniProtKB-KW"/>
</dbReference>
<dbReference type="PANTHER" id="PTHR30363">
    <property type="entry name" value="HTH-TYPE TRANSCRIPTIONAL REGULATOR SRLR-RELATED"/>
    <property type="match status" value="1"/>
</dbReference>
<evidence type="ECO:0000259" key="7">
    <source>
        <dbReference type="PROSITE" id="PS51000"/>
    </source>
</evidence>
<dbReference type="Pfam" id="PF00455">
    <property type="entry name" value="DeoRC"/>
    <property type="match status" value="1"/>
</dbReference>
<dbReference type="PANTHER" id="PTHR30363:SF4">
    <property type="entry name" value="GLYCEROL-3-PHOSPHATE REGULON REPRESSOR"/>
    <property type="match status" value="1"/>
</dbReference>
<dbReference type="EMBL" id="CP053642">
    <property type="protein sequence ID" value="QKD79075.1"/>
    <property type="molecule type" value="Genomic_DNA"/>
</dbReference>
<evidence type="ECO:0000313" key="9">
    <source>
        <dbReference type="Proteomes" id="UP000504752"/>
    </source>
</evidence>
<dbReference type="SMART" id="SM00420">
    <property type="entry name" value="HTH_DEOR"/>
    <property type="match status" value="1"/>
</dbReference>
<dbReference type="Proteomes" id="UP000504752">
    <property type="component" value="Chromosome"/>
</dbReference>
<dbReference type="SUPFAM" id="SSF100950">
    <property type="entry name" value="NagB/RpiA/CoA transferase-like"/>
    <property type="match status" value="1"/>
</dbReference>
<dbReference type="RefSeq" id="WP_159522860.1">
    <property type="nucleotide sequence ID" value="NZ_CP053642.1"/>
</dbReference>
<evidence type="ECO:0000256" key="1">
    <source>
        <dbReference type="ARBA" id="ARBA00021390"/>
    </source>
</evidence>
<evidence type="ECO:0000256" key="5">
    <source>
        <dbReference type="ARBA" id="ARBA00023163"/>
    </source>
</evidence>
<dbReference type="InterPro" id="IPR018356">
    <property type="entry name" value="Tscrpt_reg_HTH_DeoR_CS"/>
</dbReference>
<dbReference type="Gene3D" id="3.40.50.1360">
    <property type="match status" value="1"/>
</dbReference>
<gene>
    <name evidence="8" type="ORF">HPC72_01285</name>
</gene>
<keyword evidence="5" id="KW-0804">Transcription</keyword>
<dbReference type="PRINTS" id="PR00037">
    <property type="entry name" value="HTHLACR"/>
</dbReference>
<name>A0A6M8B838_9ACTO</name>
<evidence type="ECO:0000256" key="4">
    <source>
        <dbReference type="ARBA" id="ARBA00023125"/>
    </source>
</evidence>
<proteinExistence type="predicted"/>